<dbReference type="CDD" id="cd05117">
    <property type="entry name" value="STKc_CAMK"/>
    <property type="match status" value="1"/>
</dbReference>
<feature type="region of interest" description="Disordered" evidence="9">
    <location>
        <begin position="452"/>
        <end position="473"/>
    </location>
</feature>
<dbReference type="CDD" id="cd00047">
    <property type="entry name" value="PTPc"/>
    <property type="match status" value="1"/>
</dbReference>
<organism evidence="13 14">
    <name type="scientific">Planoprotostelium fungivorum</name>
    <dbReference type="NCBI Taxonomy" id="1890364"/>
    <lineage>
        <taxon>Eukaryota</taxon>
        <taxon>Amoebozoa</taxon>
        <taxon>Evosea</taxon>
        <taxon>Variosea</taxon>
        <taxon>Cavosteliida</taxon>
        <taxon>Cavosteliaceae</taxon>
        <taxon>Planoprotostelium</taxon>
    </lineage>
</organism>
<dbReference type="InterPro" id="IPR050348">
    <property type="entry name" value="Protein-Tyr_Phosphatase"/>
</dbReference>
<sequence length="1203" mass="135701">MILRRTEGDANHLPSSLDLNFFNSAATRGGERDCNTSLVPYFTPPQDLRRSQFPKVGTAYRTSPPGSPQARCIYTLNLESSRKEPCWLGLNRWFITGGTSRRVPQTDDSDLIGIMCGDYVLSSAIRHHRLELVQRMAPHTNMNIAHATDIICQFGPTALREILLTSVWDEGLDFNRDFLPHLAEWGCDDIIEDHVKNDTDLSVLHDSLLHAAVICGRADLVKIMIRERPCHSGHNNAALCEAVKRSNVEIVEMHLRSDKIDRNVNREKIMQEAKRIGNEEILRLLNEPPRRKENKCENNCFCLSGATYVAFPRQQRLQQGLLCLSALTKNLVPMDRSSLEGSGPRKSFKTDINSTATSFGGTSLAAALNAKSFGGSSIFGSQMFSSQSFNFGQLKDSNDTELRRKKSLSVTKSDGDNGNGTSKTESRGLPEASLEVREIEQEYNKMEEIMRQRGYTFSPDPAAETEENRKKNRYRDVLPNHNTSVKIDSKSGCNKYINANHVTDRAESSKAVQKYICCQAPLPETFVDFWTMIWEQNCPVVVMLTRLAEQNKTKAHIYWPEIEGATRLYGFVMIHKNVQTKPGFFKRMSLFTPRQRSTSEKEAPPSTPSNSLQAPGWTSSAVFKQPMVFDMRLNQGTLASIGSMSNFAALWNKQQNTEHTSNMNEPPGAMIVRKFTLFDVRDPSRETRELVQLHYTEWPDRGVPETTEQMSRLIRELDIRKKGLEDPIVVHCSAGIGRTGTFLAIHMALQQVALGISPQVDIFETVLNLRAQRRGMVQSSDQYKFVYITIKDMLMDKYFNYNANTRSKAKTILNTSQTQVDHAIQTAPRNRPRRSASEPILEDCWKKIVEDGELMEKMKLSFLGFSLSTEASLADSENLDADSEIGLGNFPRAERWERRRLGQEECPQKTRNMGAMKQLKKILNKEKKVKLNDLYEMRDVMLGDGLTAEVFLARRKSDGQAVALKVYHKGQHRSEIEAEISTLTDMGHDAMVKLYEVIREKKRTILVLEYMNQGDLYDYIEKNGRPTHSQTVDIMKSLLSALSHLHKNNIAHRDIKLENIMINREGATLEAKLGDFGFASADTDKGFSMMCGSLPYAAPELVEGNRYHHAVDMWGLGVVLYILLSGTPPFKSNGNGTLTQQIKAGQYDFPQTYWSTVSVTAKDLVTKMLEVDPSKRITAEEALQHPFITRAGRGRDSLVASAA</sequence>
<dbReference type="SUPFAM" id="SSF52799">
    <property type="entry name" value="(Phosphotyrosine protein) phosphatases II"/>
    <property type="match status" value="1"/>
</dbReference>
<comment type="caution">
    <text evidence="13">The sequence shown here is derived from an EMBL/GenBank/DDBJ whole genome shotgun (WGS) entry which is preliminary data.</text>
</comment>
<dbReference type="InParanoid" id="A0A2P6NR81"/>
<keyword evidence="3 8" id="KW-0547">Nucleotide-binding</keyword>
<evidence type="ECO:0000259" key="11">
    <source>
        <dbReference type="PROSITE" id="PS50055"/>
    </source>
</evidence>
<evidence type="ECO:0000313" key="13">
    <source>
        <dbReference type="EMBL" id="PRP86469.1"/>
    </source>
</evidence>
<dbReference type="PROSITE" id="PS00383">
    <property type="entry name" value="TYR_PHOSPHATASE_1"/>
    <property type="match status" value="1"/>
</dbReference>
<accession>A0A2P6NR81</accession>
<keyword evidence="5 8" id="KW-0067">ATP-binding</keyword>
<dbReference type="InterPro" id="IPR000387">
    <property type="entry name" value="Tyr_Pase_dom"/>
</dbReference>
<dbReference type="InterPro" id="IPR000719">
    <property type="entry name" value="Prot_kinase_dom"/>
</dbReference>
<feature type="domain" description="Protein kinase" evidence="10">
    <location>
        <begin position="936"/>
        <end position="1188"/>
    </location>
</feature>
<dbReference type="PANTHER" id="PTHR19134">
    <property type="entry name" value="RECEPTOR-TYPE TYROSINE-PROTEIN PHOSPHATASE"/>
    <property type="match status" value="1"/>
</dbReference>
<keyword evidence="4 13" id="KW-0808">Transferase</keyword>
<protein>
    <recommendedName>
        <fullName evidence="1">non-specific serine/threonine protein kinase</fullName>
        <ecNumber evidence="1">2.7.11.1</ecNumber>
    </recommendedName>
</protein>
<evidence type="ECO:0000259" key="12">
    <source>
        <dbReference type="PROSITE" id="PS50056"/>
    </source>
</evidence>
<dbReference type="InterPro" id="IPR017441">
    <property type="entry name" value="Protein_kinase_ATP_BS"/>
</dbReference>
<evidence type="ECO:0000256" key="1">
    <source>
        <dbReference type="ARBA" id="ARBA00012513"/>
    </source>
</evidence>
<dbReference type="GO" id="GO:0005524">
    <property type="term" value="F:ATP binding"/>
    <property type="evidence" value="ECO:0007669"/>
    <property type="project" value="UniProtKB-UniRule"/>
</dbReference>
<dbReference type="Pfam" id="PF00069">
    <property type="entry name" value="Pkinase"/>
    <property type="match status" value="1"/>
</dbReference>
<dbReference type="Gene3D" id="1.25.40.20">
    <property type="entry name" value="Ankyrin repeat-containing domain"/>
    <property type="match status" value="1"/>
</dbReference>
<dbReference type="SMART" id="SM00404">
    <property type="entry name" value="PTPc_motif"/>
    <property type="match status" value="1"/>
</dbReference>
<dbReference type="SMART" id="SM00194">
    <property type="entry name" value="PTPc"/>
    <property type="match status" value="1"/>
</dbReference>
<evidence type="ECO:0000256" key="8">
    <source>
        <dbReference type="PROSITE-ProRule" id="PRU10141"/>
    </source>
</evidence>
<dbReference type="InterPro" id="IPR016130">
    <property type="entry name" value="Tyr_Pase_AS"/>
</dbReference>
<evidence type="ECO:0000256" key="5">
    <source>
        <dbReference type="ARBA" id="ARBA00022840"/>
    </source>
</evidence>
<dbReference type="SUPFAM" id="SSF48403">
    <property type="entry name" value="Ankyrin repeat"/>
    <property type="match status" value="1"/>
</dbReference>
<dbReference type="STRING" id="1890364.A0A2P6NR81"/>
<dbReference type="SUPFAM" id="SSF56112">
    <property type="entry name" value="Protein kinase-like (PK-like)"/>
    <property type="match status" value="1"/>
</dbReference>
<dbReference type="PROSITE" id="PS50056">
    <property type="entry name" value="TYR_PHOSPHATASE_2"/>
    <property type="match status" value="1"/>
</dbReference>
<dbReference type="PROSITE" id="PS50011">
    <property type="entry name" value="PROTEIN_KINASE_DOM"/>
    <property type="match status" value="1"/>
</dbReference>
<keyword evidence="14" id="KW-1185">Reference proteome</keyword>
<gene>
    <name evidence="13" type="ORF">PROFUN_05251</name>
</gene>
<keyword evidence="4 13" id="KW-0418">Kinase</keyword>
<dbReference type="GO" id="GO:0004674">
    <property type="term" value="F:protein serine/threonine kinase activity"/>
    <property type="evidence" value="ECO:0007669"/>
    <property type="project" value="UniProtKB-KW"/>
</dbReference>
<feature type="binding site" evidence="8">
    <location>
        <position position="965"/>
    </location>
    <ligand>
        <name>ATP</name>
        <dbReference type="ChEBI" id="CHEBI:30616"/>
    </ligand>
</feature>
<feature type="region of interest" description="Disordered" evidence="9">
    <location>
        <begin position="594"/>
        <end position="616"/>
    </location>
</feature>
<reference evidence="13 14" key="1">
    <citation type="journal article" date="2018" name="Genome Biol. Evol.">
        <title>Multiple Roots of Fruiting Body Formation in Amoebozoa.</title>
        <authorList>
            <person name="Hillmann F."/>
            <person name="Forbes G."/>
            <person name="Novohradska S."/>
            <person name="Ferling I."/>
            <person name="Riege K."/>
            <person name="Groth M."/>
            <person name="Westermann M."/>
            <person name="Marz M."/>
            <person name="Spaller T."/>
            <person name="Winckler T."/>
            <person name="Schaap P."/>
            <person name="Glockner G."/>
        </authorList>
    </citation>
    <scope>NUCLEOTIDE SEQUENCE [LARGE SCALE GENOMIC DNA]</scope>
    <source>
        <strain evidence="13 14">Jena</strain>
    </source>
</reference>
<dbReference type="PANTHER" id="PTHR19134:SF449">
    <property type="entry name" value="TYROSINE-PROTEIN PHOSPHATASE 1"/>
    <property type="match status" value="1"/>
</dbReference>
<dbReference type="GO" id="GO:0004725">
    <property type="term" value="F:protein tyrosine phosphatase activity"/>
    <property type="evidence" value="ECO:0007669"/>
    <property type="project" value="InterPro"/>
</dbReference>
<dbReference type="PRINTS" id="PR00700">
    <property type="entry name" value="PRTYPHPHTASE"/>
</dbReference>
<feature type="domain" description="Tyrosine specific protein phosphatases" evidence="12">
    <location>
        <begin position="708"/>
        <end position="784"/>
    </location>
</feature>
<evidence type="ECO:0000256" key="7">
    <source>
        <dbReference type="ARBA" id="ARBA00048679"/>
    </source>
</evidence>
<dbReference type="InterPro" id="IPR036770">
    <property type="entry name" value="Ankyrin_rpt-contain_sf"/>
</dbReference>
<feature type="domain" description="Tyrosine-protein phosphatase" evidence="11">
    <location>
        <begin position="439"/>
        <end position="793"/>
    </location>
</feature>
<dbReference type="InterPro" id="IPR003595">
    <property type="entry name" value="Tyr_Pase_cat"/>
</dbReference>
<dbReference type="SMART" id="SM00220">
    <property type="entry name" value="S_TKc"/>
    <property type="match status" value="1"/>
</dbReference>
<dbReference type="PROSITE" id="PS00108">
    <property type="entry name" value="PROTEIN_KINASE_ST"/>
    <property type="match status" value="1"/>
</dbReference>
<dbReference type="AlphaFoldDB" id="A0A2P6NR81"/>
<dbReference type="EMBL" id="MDYQ01000030">
    <property type="protein sequence ID" value="PRP86469.1"/>
    <property type="molecule type" value="Genomic_DNA"/>
</dbReference>
<keyword evidence="2" id="KW-0723">Serine/threonine-protein kinase</keyword>
<dbReference type="PROSITE" id="PS00107">
    <property type="entry name" value="PROTEIN_KINASE_ATP"/>
    <property type="match status" value="1"/>
</dbReference>
<dbReference type="Pfam" id="PF00102">
    <property type="entry name" value="Y_phosphatase"/>
    <property type="match status" value="2"/>
</dbReference>
<dbReference type="EC" id="2.7.11.1" evidence="1"/>
<evidence type="ECO:0000256" key="2">
    <source>
        <dbReference type="ARBA" id="ARBA00022527"/>
    </source>
</evidence>
<feature type="region of interest" description="Disordered" evidence="9">
    <location>
        <begin position="400"/>
        <end position="432"/>
    </location>
</feature>
<dbReference type="FunFam" id="1.10.510.10:FF:000571">
    <property type="entry name" value="Maternal embryonic leucine zipper kinase"/>
    <property type="match status" value="1"/>
</dbReference>
<proteinExistence type="predicted"/>
<evidence type="ECO:0000256" key="9">
    <source>
        <dbReference type="SAM" id="MobiDB-lite"/>
    </source>
</evidence>
<dbReference type="Gene3D" id="3.90.190.10">
    <property type="entry name" value="Protein tyrosine phosphatase superfamily"/>
    <property type="match status" value="2"/>
</dbReference>
<dbReference type="Gene3D" id="1.10.510.10">
    <property type="entry name" value="Transferase(Phosphotransferase) domain 1"/>
    <property type="match status" value="1"/>
</dbReference>
<evidence type="ECO:0000259" key="10">
    <source>
        <dbReference type="PROSITE" id="PS50011"/>
    </source>
</evidence>
<dbReference type="InterPro" id="IPR000242">
    <property type="entry name" value="PTP_cat"/>
</dbReference>
<comment type="catalytic activity">
    <reaction evidence="6">
        <text>L-threonyl-[protein] + ATP = O-phospho-L-threonyl-[protein] + ADP + H(+)</text>
        <dbReference type="Rhea" id="RHEA:46608"/>
        <dbReference type="Rhea" id="RHEA-COMP:11060"/>
        <dbReference type="Rhea" id="RHEA-COMP:11605"/>
        <dbReference type="ChEBI" id="CHEBI:15378"/>
        <dbReference type="ChEBI" id="CHEBI:30013"/>
        <dbReference type="ChEBI" id="CHEBI:30616"/>
        <dbReference type="ChEBI" id="CHEBI:61977"/>
        <dbReference type="ChEBI" id="CHEBI:456216"/>
        <dbReference type="EC" id="2.7.11.1"/>
    </reaction>
</comment>
<comment type="catalytic activity">
    <reaction evidence="7">
        <text>L-seryl-[protein] + ATP = O-phospho-L-seryl-[protein] + ADP + H(+)</text>
        <dbReference type="Rhea" id="RHEA:17989"/>
        <dbReference type="Rhea" id="RHEA-COMP:9863"/>
        <dbReference type="Rhea" id="RHEA-COMP:11604"/>
        <dbReference type="ChEBI" id="CHEBI:15378"/>
        <dbReference type="ChEBI" id="CHEBI:29999"/>
        <dbReference type="ChEBI" id="CHEBI:30616"/>
        <dbReference type="ChEBI" id="CHEBI:83421"/>
        <dbReference type="ChEBI" id="CHEBI:456216"/>
        <dbReference type="EC" id="2.7.11.1"/>
    </reaction>
</comment>
<dbReference type="InterPro" id="IPR008271">
    <property type="entry name" value="Ser/Thr_kinase_AS"/>
</dbReference>
<dbReference type="Proteomes" id="UP000241769">
    <property type="component" value="Unassembled WGS sequence"/>
</dbReference>
<evidence type="ECO:0000256" key="3">
    <source>
        <dbReference type="ARBA" id="ARBA00022741"/>
    </source>
</evidence>
<dbReference type="InterPro" id="IPR029021">
    <property type="entry name" value="Prot-tyrosine_phosphatase-like"/>
</dbReference>
<dbReference type="PROSITE" id="PS50055">
    <property type="entry name" value="TYR_PHOSPHATASE_PTP"/>
    <property type="match status" value="1"/>
</dbReference>
<evidence type="ECO:0000313" key="14">
    <source>
        <dbReference type="Proteomes" id="UP000241769"/>
    </source>
</evidence>
<dbReference type="InterPro" id="IPR011009">
    <property type="entry name" value="Kinase-like_dom_sf"/>
</dbReference>
<evidence type="ECO:0000256" key="6">
    <source>
        <dbReference type="ARBA" id="ARBA00047899"/>
    </source>
</evidence>
<name>A0A2P6NR81_9EUKA</name>
<evidence type="ECO:0000256" key="4">
    <source>
        <dbReference type="ARBA" id="ARBA00022777"/>
    </source>
</evidence>